<dbReference type="OrthoDB" id="9947933at2759"/>
<gene>
    <name evidence="7" type="primary">GPR160</name>
</gene>
<feature type="transmembrane region" description="Helical" evidence="5">
    <location>
        <begin position="78"/>
        <end position="100"/>
    </location>
</feature>
<evidence type="ECO:0000256" key="2">
    <source>
        <dbReference type="ARBA" id="ARBA00022692"/>
    </source>
</evidence>
<comment type="subcellular location">
    <subcellularLocation>
        <location evidence="1">Membrane</location>
    </subcellularLocation>
</comment>
<dbReference type="InParanoid" id="A0A3Q1JGJ0"/>
<feature type="transmembrane region" description="Helical" evidence="5">
    <location>
        <begin position="37"/>
        <end position="58"/>
    </location>
</feature>
<dbReference type="FunCoup" id="A0A3Q1JGJ0">
    <property type="interactions" value="866"/>
</dbReference>
<keyword evidence="3 5" id="KW-1133">Transmembrane helix</keyword>
<sequence>MNTSIPSILFSLGGKCLLDWVLVFLQKNHICSSFIGVFSVSLGVVDTTLTLIVSTIHLHSNGQFFLFGLQLTRYHICLLVQIVGQVYSALQFPLVVMTGLDHFCTISQRLQPVSSRPKQTVRLFVTILLWFLTALYIFLLSDFIPVLEDVSHYQIHQCWIFHTFQILQVAVLLFLTLGYATLYTGFSARLIKKSSLDDQITDQSRTGSRRTVISQTLSIFLNTWAIFLFSLAILLLLPVGIPSYLGLNVVWLCFLNSFLIGVVLCVVHPTLHLAQGLAAVPPDSFCDWRFKFSLAIFVITVKRLWYC</sequence>
<dbReference type="AlphaFoldDB" id="A0A3Q1JGJ0"/>
<evidence type="ECO:0000256" key="4">
    <source>
        <dbReference type="ARBA" id="ARBA00023136"/>
    </source>
</evidence>
<dbReference type="InterPro" id="IPR017452">
    <property type="entry name" value="GPCR_Rhodpsn_7TM"/>
</dbReference>
<dbReference type="Proteomes" id="UP000265040">
    <property type="component" value="Chromosome 17"/>
</dbReference>
<reference evidence="7" key="1">
    <citation type="submission" date="2021-04" db="EMBL/GenBank/DDBJ databases">
        <authorList>
            <consortium name="Wellcome Sanger Institute Data Sharing"/>
        </authorList>
    </citation>
    <scope>NUCLEOTIDE SEQUENCE [LARGE SCALE GENOMIC DNA]</scope>
</reference>
<evidence type="ECO:0000313" key="7">
    <source>
        <dbReference type="Ensembl" id="ENSATEP00000032100.2"/>
    </source>
</evidence>
<dbReference type="PANTHER" id="PTHR15573">
    <property type="entry name" value="G-PROTEIN COUPLED RECEPTOR 160-RELATED"/>
    <property type="match status" value="1"/>
</dbReference>
<dbReference type="GO" id="GO:0043235">
    <property type="term" value="C:receptor complex"/>
    <property type="evidence" value="ECO:0007669"/>
    <property type="project" value="TreeGrafter"/>
</dbReference>
<feature type="transmembrane region" description="Helical" evidence="5">
    <location>
        <begin position="6"/>
        <end position="25"/>
    </location>
</feature>
<protein>
    <recommendedName>
        <fullName evidence="6">G-protein coupled receptors family 1 profile domain-containing protein</fullName>
    </recommendedName>
</protein>
<feature type="transmembrane region" description="Helical" evidence="5">
    <location>
        <begin position="247"/>
        <end position="267"/>
    </location>
</feature>
<reference evidence="7" key="2">
    <citation type="submission" date="2025-08" db="UniProtKB">
        <authorList>
            <consortium name="Ensembl"/>
        </authorList>
    </citation>
    <scope>IDENTIFICATION</scope>
</reference>
<dbReference type="PANTHER" id="PTHR15573:SF0">
    <property type="entry name" value="G-PROTEIN COUPLED RECEPTOR 160-RELATED"/>
    <property type="match status" value="1"/>
</dbReference>
<evidence type="ECO:0000256" key="5">
    <source>
        <dbReference type="SAM" id="Phobius"/>
    </source>
</evidence>
<dbReference type="GeneTree" id="ENSGT00390000015520"/>
<evidence type="ECO:0000256" key="3">
    <source>
        <dbReference type="ARBA" id="ARBA00022989"/>
    </source>
</evidence>
<accession>A0A3Q1JGJ0</accession>
<dbReference type="STRING" id="64144.ENSATEP00000032100"/>
<keyword evidence="8" id="KW-1185">Reference proteome</keyword>
<feature type="transmembrane region" description="Helical" evidence="5">
    <location>
        <begin position="219"/>
        <end position="241"/>
    </location>
</feature>
<feature type="transmembrane region" description="Helical" evidence="5">
    <location>
        <begin position="121"/>
        <end position="139"/>
    </location>
</feature>
<evidence type="ECO:0000313" key="8">
    <source>
        <dbReference type="Proteomes" id="UP000265040"/>
    </source>
</evidence>
<reference evidence="7" key="3">
    <citation type="submission" date="2025-09" db="UniProtKB">
        <authorList>
            <consortium name="Ensembl"/>
        </authorList>
    </citation>
    <scope>IDENTIFICATION</scope>
</reference>
<dbReference type="Ensembl" id="ENSATET00000032570.2">
    <property type="protein sequence ID" value="ENSATEP00000032100.2"/>
    <property type="gene ID" value="ENSATEG00000022102.2"/>
</dbReference>
<name>A0A3Q1JGJ0_ANATE</name>
<keyword evidence="2 5" id="KW-0812">Transmembrane</keyword>
<dbReference type="GO" id="GO:0005886">
    <property type="term" value="C:plasma membrane"/>
    <property type="evidence" value="ECO:0007669"/>
    <property type="project" value="TreeGrafter"/>
</dbReference>
<keyword evidence="4 5" id="KW-0472">Membrane</keyword>
<dbReference type="Gene3D" id="1.20.1070.10">
    <property type="entry name" value="Rhodopsin 7-helix transmembrane proteins"/>
    <property type="match status" value="1"/>
</dbReference>
<feature type="domain" description="G-protein coupled receptors family 1 profile" evidence="6">
    <location>
        <begin position="14"/>
        <end position="272"/>
    </location>
</feature>
<dbReference type="InterPro" id="IPR042353">
    <property type="entry name" value="GPR160"/>
</dbReference>
<feature type="transmembrane region" description="Helical" evidence="5">
    <location>
        <begin position="159"/>
        <end position="183"/>
    </location>
</feature>
<dbReference type="PROSITE" id="PS50262">
    <property type="entry name" value="G_PROTEIN_RECEP_F1_2"/>
    <property type="match status" value="1"/>
</dbReference>
<evidence type="ECO:0000259" key="6">
    <source>
        <dbReference type="PROSITE" id="PS50262"/>
    </source>
</evidence>
<evidence type="ECO:0000256" key="1">
    <source>
        <dbReference type="ARBA" id="ARBA00004370"/>
    </source>
</evidence>
<organism evidence="7 8">
    <name type="scientific">Anabas testudineus</name>
    <name type="common">Climbing perch</name>
    <name type="synonym">Anthias testudineus</name>
    <dbReference type="NCBI Taxonomy" id="64144"/>
    <lineage>
        <taxon>Eukaryota</taxon>
        <taxon>Metazoa</taxon>
        <taxon>Chordata</taxon>
        <taxon>Craniata</taxon>
        <taxon>Vertebrata</taxon>
        <taxon>Euteleostomi</taxon>
        <taxon>Actinopterygii</taxon>
        <taxon>Neopterygii</taxon>
        <taxon>Teleostei</taxon>
        <taxon>Neoteleostei</taxon>
        <taxon>Acanthomorphata</taxon>
        <taxon>Anabantaria</taxon>
        <taxon>Anabantiformes</taxon>
        <taxon>Anabantoidei</taxon>
        <taxon>Anabantidae</taxon>
        <taxon>Anabas</taxon>
    </lineage>
</organism>
<proteinExistence type="predicted"/>